<evidence type="ECO:0000313" key="3">
    <source>
        <dbReference type="Proteomes" id="UP000726170"/>
    </source>
</evidence>
<reference evidence="2 3" key="1">
    <citation type="submission" date="2021-06" db="EMBL/GenBank/DDBJ databases">
        <authorList>
            <person name="Sun Q."/>
            <person name="Li D."/>
        </authorList>
    </citation>
    <scope>NUCLEOTIDE SEQUENCE [LARGE SCALE GENOMIC DNA]</scope>
    <source>
        <strain evidence="2 3">MSJ-11</strain>
    </source>
</reference>
<keyword evidence="1" id="KW-0175">Coiled coil</keyword>
<protein>
    <submittedName>
        <fullName evidence="2">Flagellar protein FlgN</fullName>
    </submittedName>
</protein>
<dbReference type="InterPro" id="IPR007809">
    <property type="entry name" value="FlgN-like"/>
</dbReference>
<accession>A0ABS6ED07</accession>
<keyword evidence="3" id="KW-1185">Reference proteome</keyword>
<dbReference type="Proteomes" id="UP000726170">
    <property type="component" value="Unassembled WGS sequence"/>
</dbReference>
<sequence>MKEKLNNIILEETKFLEKLLVALEKQHEYIAKNEVFKMEAVVQEIQNLNVEIAKWEMERRNLTKGRGMLEIVEELGDSEVENNYRKIRGLVEELKTQKELNEALIRQGLGYATKMLQILNPDRSAKTYGAYGKMK</sequence>
<organism evidence="2 3">
    <name type="scientific">Clostridium mobile</name>
    <dbReference type="NCBI Taxonomy" id="2841512"/>
    <lineage>
        <taxon>Bacteria</taxon>
        <taxon>Bacillati</taxon>
        <taxon>Bacillota</taxon>
        <taxon>Clostridia</taxon>
        <taxon>Eubacteriales</taxon>
        <taxon>Clostridiaceae</taxon>
        <taxon>Clostridium</taxon>
    </lineage>
</organism>
<keyword evidence="2" id="KW-0966">Cell projection</keyword>
<evidence type="ECO:0000313" key="2">
    <source>
        <dbReference type="EMBL" id="MBU5483078.1"/>
    </source>
</evidence>
<comment type="caution">
    <text evidence="2">The sequence shown here is derived from an EMBL/GenBank/DDBJ whole genome shotgun (WGS) entry which is preliminary data.</text>
</comment>
<dbReference type="Pfam" id="PF05130">
    <property type="entry name" value="FlgN"/>
    <property type="match status" value="1"/>
</dbReference>
<keyword evidence="2" id="KW-0969">Cilium</keyword>
<feature type="coiled-coil region" evidence="1">
    <location>
        <begin position="38"/>
        <end position="107"/>
    </location>
</feature>
<keyword evidence="2" id="KW-0282">Flagellum</keyword>
<evidence type="ECO:0000256" key="1">
    <source>
        <dbReference type="SAM" id="Coils"/>
    </source>
</evidence>
<name>A0ABS6ED07_9CLOT</name>
<gene>
    <name evidence="2" type="ORF">KQI86_01990</name>
</gene>
<dbReference type="RefSeq" id="WP_216437482.1">
    <property type="nucleotide sequence ID" value="NZ_JAHLQF010000001.1"/>
</dbReference>
<proteinExistence type="predicted"/>
<dbReference type="EMBL" id="JAHLQF010000001">
    <property type="protein sequence ID" value="MBU5483078.1"/>
    <property type="molecule type" value="Genomic_DNA"/>
</dbReference>